<sequence length="103" mass="11098">MTQLNINGIEYPAKMTLGAIKRACKSTGSNDYNALFEKGIEGISAVVHESLVSGSNAGDLRYKLTQEGFDELVNITTVSELFTKLTNDSLPKVEAESGTKNVN</sequence>
<evidence type="ECO:0000313" key="1">
    <source>
        <dbReference type="EMBL" id="CAB4215629.1"/>
    </source>
</evidence>
<name>A0A6J5SL42_9CAUD</name>
<organism evidence="1">
    <name type="scientific">uncultured Caudovirales phage</name>
    <dbReference type="NCBI Taxonomy" id="2100421"/>
    <lineage>
        <taxon>Viruses</taxon>
        <taxon>Duplodnaviria</taxon>
        <taxon>Heunggongvirae</taxon>
        <taxon>Uroviricota</taxon>
        <taxon>Caudoviricetes</taxon>
        <taxon>Peduoviridae</taxon>
        <taxon>Maltschvirus</taxon>
        <taxon>Maltschvirus maltsch</taxon>
    </lineage>
</organism>
<dbReference type="EMBL" id="LR797431">
    <property type="protein sequence ID" value="CAB4215629.1"/>
    <property type="molecule type" value="Genomic_DNA"/>
</dbReference>
<reference evidence="1" key="1">
    <citation type="submission" date="2020-05" db="EMBL/GenBank/DDBJ databases">
        <authorList>
            <person name="Chiriac C."/>
            <person name="Salcher M."/>
            <person name="Ghai R."/>
            <person name="Kavagutti S V."/>
        </authorList>
    </citation>
    <scope>NUCLEOTIDE SEQUENCE</scope>
</reference>
<protein>
    <submittedName>
        <fullName evidence="1">Uncharacterized protein</fullName>
    </submittedName>
</protein>
<gene>
    <name evidence="1" type="ORF">UFOVP1483_30</name>
</gene>
<accession>A0A6J5SL42</accession>
<proteinExistence type="predicted"/>